<reference evidence="1 2" key="1">
    <citation type="submission" date="2011-01" db="EMBL/GenBank/DDBJ databases">
        <authorList>
            <person name="Muzny D."/>
            <person name="Qin X."/>
            <person name="Deng J."/>
            <person name="Jiang H."/>
            <person name="Liu Y."/>
            <person name="Qu J."/>
            <person name="Song X.-Z."/>
            <person name="Zhang L."/>
            <person name="Thornton R."/>
            <person name="Coyle M."/>
            <person name="Francisco L."/>
            <person name="Jackson L."/>
            <person name="Javaid M."/>
            <person name="Korchina V."/>
            <person name="Kovar C."/>
            <person name="Mata R."/>
            <person name="Mathew T."/>
            <person name="Ngo R."/>
            <person name="Nguyen L."/>
            <person name="Nguyen N."/>
            <person name="Okwuonu G."/>
            <person name="Ongeri F."/>
            <person name="Pham C."/>
            <person name="Simmons D."/>
            <person name="Wilczek-Boney K."/>
            <person name="Hale W."/>
            <person name="Jakkamsetti A."/>
            <person name="Pham P."/>
            <person name="Ruth R."/>
            <person name="San Lucas F."/>
            <person name="Warren J."/>
            <person name="Zhang J."/>
            <person name="Zhao Z."/>
            <person name="Zhou C."/>
            <person name="Zhu D."/>
            <person name="Lee S."/>
            <person name="Bess C."/>
            <person name="Blankenburg K."/>
            <person name="Forbes L."/>
            <person name="Fu Q."/>
            <person name="Gubbala S."/>
            <person name="Hirani K."/>
            <person name="Jayaseelan J.C."/>
            <person name="Lara F."/>
            <person name="Munidasa M."/>
            <person name="Palculict T."/>
            <person name="Patil S."/>
            <person name="Pu L.-L."/>
            <person name="Saada N."/>
            <person name="Tang L."/>
            <person name="Weissenberger G."/>
            <person name="Zhu Y."/>
            <person name="Hemphill L."/>
            <person name="Shang Y."/>
            <person name="Youmans B."/>
            <person name="Ayvaz T."/>
            <person name="Ross M."/>
            <person name="Santibanez J."/>
            <person name="Aqrawi P."/>
            <person name="Gross S."/>
            <person name="Joshi V."/>
            <person name="Fowler G."/>
            <person name="Nazareth L."/>
            <person name="Reid J."/>
            <person name="Worley K."/>
            <person name="Petrosino J."/>
            <person name="Highlander S."/>
            <person name="Gibbs R."/>
        </authorList>
    </citation>
    <scope>NUCLEOTIDE SEQUENCE [LARGE SCALE GENOMIC DNA]</scope>
    <source>
        <strain evidence="1 2">ATCC 33394</strain>
    </source>
</reference>
<evidence type="ECO:0000313" key="1">
    <source>
        <dbReference type="EMBL" id="EGC16640.1"/>
    </source>
</evidence>
<keyword evidence="2" id="KW-1185">Reference proteome</keyword>
<sequence length="67" mass="7501">MPAFKKGSLQRLSFVIYGAKKQPAQGFQRAGCFQLPSPISHTFDSKQVCRLYTDISPKKIVANVSKR</sequence>
<dbReference type="EMBL" id="AEWV01000040">
    <property type="protein sequence ID" value="EGC16640.1"/>
    <property type="molecule type" value="Genomic_DNA"/>
</dbReference>
<dbReference type="AlphaFoldDB" id="F0F1M5"/>
<name>F0F1M5_9NEIS</name>
<dbReference type="Proteomes" id="UP000004088">
    <property type="component" value="Unassembled WGS sequence"/>
</dbReference>
<accession>F0F1M5</accession>
<comment type="caution">
    <text evidence="1">The sequence shown here is derived from an EMBL/GenBank/DDBJ whole genome shotgun (WGS) entry which is preliminary data.</text>
</comment>
<organism evidence="1 2">
    <name type="scientific">Kingella denitrificans ATCC 33394</name>
    <dbReference type="NCBI Taxonomy" id="888741"/>
    <lineage>
        <taxon>Bacteria</taxon>
        <taxon>Pseudomonadati</taxon>
        <taxon>Pseudomonadota</taxon>
        <taxon>Betaproteobacteria</taxon>
        <taxon>Neisseriales</taxon>
        <taxon>Neisseriaceae</taxon>
        <taxon>Kingella</taxon>
    </lineage>
</organism>
<dbReference type="STRING" id="888741.HMPREF9098_2010"/>
<dbReference type="HOGENOM" id="CLU_2806734_0_0_4"/>
<protein>
    <submittedName>
        <fullName evidence="1">Uncharacterized protein</fullName>
    </submittedName>
</protein>
<evidence type="ECO:0000313" key="2">
    <source>
        <dbReference type="Proteomes" id="UP000004088"/>
    </source>
</evidence>
<proteinExistence type="predicted"/>
<gene>
    <name evidence="1" type="ORF">HMPREF9098_2010</name>
</gene>